<dbReference type="AlphaFoldDB" id="A0A7S3V9N2"/>
<dbReference type="PANTHER" id="PTHR35836">
    <property type="entry name" value="VCBS REPEAT-CONTAINING PROTEIN"/>
    <property type="match status" value="1"/>
</dbReference>
<keyword evidence="2" id="KW-0472">Membrane</keyword>
<dbReference type="PANTHER" id="PTHR35836:SF1">
    <property type="entry name" value="VCBS REPEAT-CONTAINING PROTEIN"/>
    <property type="match status" value="1"/>
</dbReference>
<keyword evidence="2" id="KW-1133">Transmembrane helix</keyword>
<feature type="transmembrane region" description="Helical" evidence="2">
    <location>
        <begin position="33"/>
        <end position="53"/>
    </location>
</feature>
<protein>
    <submittedName>
        <fullName evidence="3">Uncharacterized protein</fullName>
    </submittedName>
</protein>
<evidence type="ECO:0000313" key="3">
    <source>
        <dbReference type="EMBL" id="CAE0466545.1"/>
    </source>
</evidence>
<organism evidence="3">
    <name type="scientific">Chaetoceros debilis</name>
    <dbReference type="NCBI Taxonomy" id="122233"/>
    <lineage>
        <taxon>Eukaryota</taxon>
        <taxon>Sar</taxon>
        <taxon>Stramenopiles</taxon>
        <taxon>Ochrophyta</taxon>
        <taxon>Bacillariophyta</taxon>
        <taxon>Coscinodiscophyceae</taxon>
        <taxon>Chaetocerotophycidae</taxon>
        <taxon>Chaetocerotales</taxon>
        <taxon>Chaetocerotaceae</taxon>
        <taxon>Chaetoceros</taxon>
    </lineage>
</organism>
<accession>A0A7S3V9N2</accession>
<reference evidence="3" key="1">
    <citation type="submission" date="2021-01" db="EMBL/GenBank/DDBJ databases">
        <authorList>
            <person name="Corre E."/>
            <person name="Pelletier E."/>
            <person name="Niang G."/>
            <person name="Scheremetjew M."/>
            <person name="Finn R."/>
            <person name="Kale V."/>
            <person name="Holt S."/>
            <person name="Cochrane G."/>
            <person name="Meng A."/>
            <person name="Brown T."/>
            <person name="Cohen L."/>
        </authorList>
    </citation>
    <scope>NUCLEOTIDE SEQUENCE</scope>
    <source>
        <strain evidence="3">MM31A-1</strain>
    </source>
</reference>
<gene>
    <name evidence="3" type="ORF">CDEB00056_LOCUS11397</name>
</gene>
<name>A0A7S3V9N2_9STRA</name>
<dbReference type="EMBL" id="HBIO01014756">
    <property type="protein sequence ID" value="CAE0466545.1"/>
    <property type="molecule type" value="Transcribed_RNA"/>
</dbReference>
<evidence type="ECO:0000256" key="2">
    <source>
        <dbReference type="SAM" id="Phobius"/>
    </source>
</evidence>
<evidence type="ECO:0000256" key="1">
    <source>
        <dbReference type="SAM" id="MobiDB-lite"/>
    </source>
</evidence>
<feature type="region of interest" description="Disordered" evidence="1">
    <location>
        <begin position="132"/>
        <end position="151"/>
    </location>
</feature>
<sequence>MRRQRKDDVRIIINNQNHRLSPRHSRRTRFHQIIGFALLLTSVKSFSLNLGFLNVDVWHTDPFSCRLHQARRQDHYPPSRIRYNIQNNNKSHLYAANDPSNSSAKPSRGLFEILNGEVSDLILDKLNQKLGGSSSSSSNANANANTSGRAAANTNMKSSIAQSSDGLSKFHQSILATSKKRQRCVTGVYPLKVTINENPTRKWLGGASSQMLVNGTSIEKSLASYERFQWLEEEERQVLHDGHTLFSIELLAEINVKKPGYVHVLPASSAGFSAKKEKEDTEMLKNKYRMSYEERRAQNGEEKADDDALRERLSRIIDSERERLWVTGFSLTKQSGEVNFVDVESGSMGKINQESSNAITWPNEVNTVPSQTRHEKKGDFYPGVDDIEDALLVSDGFLVPGRDNGGIYVVSKPGHSEERKICLTGGNGVDGLLSKLESGEIGTGSENGWFYHRSIWIDLTGDGRQSVLTARAKRPPIIKKTEETDNVDSCSPETDSQLVWLERPMPHRIDESTGTPLDRDGLVFDPFSPKHTPWKVGVLDCGPDVMFSVADMDCTDDTIEVFASQFFSKKLTMHSIRRGLKPEVVFSRILDDRCGASFSSTLANLDTGNNIQTRKVIDSGSTVPTLIQDSNFSHLLTTSHEGTSSSAKSEEFNSVVHHDSDEGCTSNVRVGEEKATAAESPIDGGSLFSYRVPAGKDGWKTDEWLRTVIATGFRVKGQLGNMINPGAPGFCYTFYPTRQGPKASNKMLSRPLIGIAGDCAETAYILRPSDSTSGEDPSSNYIMMCEIDCSATVGSIGIGYEDFCYVPQQSDYAKIYIPCYEKDKVLVFALGNGEEFSDGW</sequence>
<keyword evidence="2" id="KW-0812">Transmembrane</keyword>
<proteinExistence type="predicted"/>